<dbReference type="Pfam" id="PF08448">
    <property type="entry name" value="PAS_4"/>
    <property type="match status" value="2"/>
</dbReference>
<dbReference type="PANTHER" id="PTHR44757:SF2">
    <property type="entry name" value="BIOFILM ARCHITECTURE MAINTENANCE PROTEIN MBAA"/>
    <property type="match status" value="1"/>
</dbReference>
<dbReference type="EMBL" id="JBHUDB010000018">
    <property type="protein sequence ID" value="MFD1571921.1"/>
    <property type="molecule type" value="Genomic_DNA"/>
</dbReference>
<reference evidence="4 5" key="1">
    <citation type="journal article" date="2019" name="Int. J. Syst. Evol. Microbiol.">
        <title>The Global Catalogue of Microorganisms (GCM) 10K type strain sequencing project: providing services to taxonomists for standard genome sequencing and annotation.</title>
        <authorList>
            <consortium name="The Broad Institute Genomics Platform"/>
            <consortium name="The Broad Institute Genome Sequencing Center for Infectious Disease"/>
            <person name="Wu L."/>
            <person name="Ma J."/>
        </authorList>
    </citation>
    <scope>NUCLEOTIDE SEQUENCE [LARGE SCALE GENOMIC DNA]</scope>
    <source>
        <strain evidence="4 5">CGMCC 1.12689</strain>
    </source>
</reference>
<dbReference type="SUPFAM" id="SSF55785">
    <property type="entry name" value="PYP-like sensor domain (PAS domain)"/>
    <property type="match status" value="2"/>
</dbReference>
<evidence type="ECO:0000256" key="1">
    <source>
        <dbReference type="PROSITE-ProRule" id="PRU00169"/>
    </source>
</evidence>
<evidence type="ECO:0000313" key="5">
    <source>
        <dbReference type="Proteomes" id="UP001597185"/>
    </source>
</evidence>
<keyword evidence="1" id="KW-0597">Phosphoprotein</keyword>
<sequence>MTGTPSRPDGGREAGIRVLHVDDEPRFLDLAATYLERLDEAFSVRSETDVETALGILTNDAERIDCVVSDYEMPGGDGLGFLKRVREAGSDVPFVLFTGKGSEEIASEAISAGATDYIQKQTGSDQYAVLANRIRNAVDQHRARRALAASQERLSRYIEQSPLGTIEYDETFRIERVNPATEEILGYDAEELVGGTWLPFVPRELHRHVAALERDLLSDKGGYSSVNENVRRHGERIRCVWHNQVVTDDDGDVIRVFSQFEDVTEKTERKREIERTNAVLSTVLDTLPVGMLVEDADRRVIRVNERLYDIFGLPGDPSDASGRDCERFAVEISDLCADPDGFVERVDAILADREPVEGEPIDLADGRTLGRTYRPIDLPDGQGHLWAYRDVTDQRDQ</sequence>
<dbReference type="Proteomes" id="UP001597185">
    <property type="component" value="Unassembled WGS sequence"/>
</dbReference>
<dbReference type="PANTHER" id="PTHR44757">
    <property type="entry name" value="DIGUANYLATE CYCLASE DGCP"/>
    <property type="match status" value="1"/>
</dbReference>
<evidence type="ECO:0000313" key="4">
    <source>
        <dbReference type="EMBL" id="MFD1571921.1"/>
    </source>
</evidence>
<feature type="modified residue" description="4-aspartylphosphate" evidence="1">
    <location>
        <position position="70"/>
    </location>
</feature>
<dbReference type="SMART" id="SM00448">
    <property type="entry name" value="REC"/>
    <property type="match status" value="1"/>
</dbReference>
<dbReference type="InterPro" id="IPR011006">
    <property type="entry name" value="CheY-like_superfamily"/>
</dbReference>
<protein>
    <submittedName>
        <fullName evidence="4">PAS domain S-box protein</fullName>
    </submittedName>
</protein>
<evidence type="ECO:0000259" key="3">
    <source>
        <dbReference type="PROSITE" id="PS50112"/>
    </source>
</evidence>
<dbReference type="InterPro" id="IPR052155">
    <property type="entry name" value="Biofilm_reg_signaling"/>
</dbReference>
<dbReference type="InterPro" id="IPR001789">
    <property type="entry name" value="Sig_transdc_resp-reg_receiver"/>
</dbReference>
<feature type="domain" description="PAS" evidence="3">
    <location>
        <begin position="276"/>
        <end position="313"/>
    </location>
</feature>
<dbReference type="RefSeq" id="WP_256419219.1">
    <property type="nucleotide sequence ID" value="NZ_JANHDL010000013.1"/>
</dbReference>
<dbReference type="PROSITE" id="PS50112">
    <property type="entry name" value="PAS"/>
    <property type="match status" value="2"/>
</dbReference>
<dbReference type="PROSITE" id="PS50110">
    <property type="entry name" value="RESPONSE_REGULATORY"/>
    <property type="match status" value="1"/>
</dbReference>
<gene>
    <name evidence="4" type="ORF">ACFR9T_15275</name>
</gene>
<evidence type="ECO:0000259" key="2">
    <source>
        <dbReference type="PROSITE" id="PS50110"/>
    </source>
</evidence>
<proteinExistence type="predicted"/>
<dbReference type="InterPro" id="IPR001610">
    <property type="entry name" value="PAC"/>
</dbReference>
<feature type="domain" description="PAS" evidence="3">
    <location>
        <begin position="150"/>
        <end position="194"/>
    </location>
</feature>
<dbReference type="Pfam" id="PF00072">
    <property type="entry name" value="Response_reg"/>
    <property type="match status" value="1"/>
</dbReference>
<dbReference type="SMART" id="SM00091">
    <property type="entry name" value="PAS"/>
    <property type="match status" value="2"/>
</dbReference>
<organism evidence="4 5">
    <name type="scientific">Halorubrum laminariae</name>
    <dbReference type="NCBI Taxonomy" id="1433523"/>
    <lineage>
        <taxon>Archaea</taxon>
        <taxon>Methanobacteriati</taxon>
        <taxon>Methanobacteriota</taxon>
        <taxon>Stenosarchaea group</taxon>
        <taxon>Halobacteria</taxon>
        <taxon>Halobacteriales</taxon>
        <taxon>Haloferacaceae</taxon>
        <taxon>Halorubrum</taxon>
    </lineage>
</organism>
<dbReference type="NCBIfam" id="TIGR00229">
    <property type="entry name" value="sensory_box"/>
    <property type="match status" value="1"/>
</dbReference>
<accession>A0ABD6C3H9</accession>
<dbReference type="InterPro" id="IPR013656">
    <property type="entry name" value="PAS_4"/>
</dbReference>
<keyword evidence="5" id="KW-1185">Reference proteome</keyword>
<name>A0ABD6C3H9_9EURY</name>
<dbReference type="CDD" id="cd00156">
    <property type="entry name" value="REC"/>
    <property type="match status" value="1"/>
</dbReference>
<comment type="caution">
    <text evidence="4">The sequence shown here is derived from an EMBL/GenBank/DDBJ whole genome shotgun (WGS) entry which is preliminary data.</text>
</comment>
<dbReference type="CDD" id="cd00130">
    <property type="entry name" value="PAS"/>
    <property type="match status" value="1"/>
</dbReference>
<dbReference type="SUPFAM" id="SSF52172">
    <property type="entry name" value="CheY-like"/>
    <property type="match status" value="1"/>
</dbReference>
<dbReference type="InterPro" id="IPR000014">
    <property type="entry name" value="PAS"/>
</dbReference>
<dbReference type="AlphaFoldDB" id="A0ABD6C3H9"/>
<dbReference type="SMART" id="SM00086">
    <property type="entry name" value="PAC"/>
    <property type="match status" value="1"/>
</dbReference>
<dbReference type="Gene3D" id="3.30.450.20">
    <property type="entry name" value="PAS domain"/>
    <property type="match status" value="2"/>
</dbReference>
<feature type="domain" description="Response regulatory" evidence="2">
    <location>
        <begin position="17"/>
        <end position="135"/>
    </location>
</feature>
<dbReference type="Gene3D" id="3.40.50.2300">
    <property type="match status" value="1"/>
</dbReference>
<dbReference type="InterPro" id="IPR035965">
    <property type="entry name" value="PAS-like_dom_sf"/>
</dbReference>